<proteinExistence type="predicted"/>
<accession>A0AA38MB75</accession>
<evidence type="ECO:0000313" key="2">
    <source>
        <dbReference type="Proteomes" id="UP001168821"/>
    </source>
</evidence>
<dbReference type="Proteomes" id="UP001168821">
    <property type="component" value="Unassembled WGS sequence"/>
</dbReference>
<name>A0AA38MB75_9CUCU</name>
<gene>
    <name evidence="1" type="ORF">Zmor_021759</name>
</gene>
<dbReference type="EMBL" id="JALNTZ010000006">
    <property type="protein sequence ID" value="KAJ3650048.1"/>
    <property type="molecule type" value="Genomic_DNA"/>
</dbReference>
<sequence length="112" mass="13087">MHADCKVDDRHASLVSPRERPLAQSFVSSRGSGKYPPQDRFERIHVLKKFEFMAFRSDKWHACFALIFELITFNLSLCISNPLRLTLELTVFGDAELQIIWKVRMKLMPMQC</sequence>
<comment type="caution">
    <text evidence="1">The sequence shown here is derived from an EMBL/GenBank/DDBJ whole genome shotgun (WGS) entry which is preliminary data.</text>
</comment>
<keyword evidence="2" id="KW-1185">Reference proteome</keyword>
<evidence type="ECO:0000313" key="1">
    <source>
        <dbReference type="EMBL" id="KAJ3650048.1"/>
    </source>
</evidence>
<dbReference type="AlphaFoldDB" id="A0AA38MB75"/>
<protein>
    <submittedName>
        <fullName evidence="1">Uncharacterized protein</fullName>
    </submittedName>
</protein>
<organism evidence="1 2">
    <name type="scientific">Zophobas morio</name>
    <dbReference type="NCBI Taxonomy" id="2755281"/>
    <lineage>
        <taxon>Eukaryota</taxon>
        <taxon>Metazoa</taxon>
        <taxon>Ecdysozoa</taxon>
        <taxon>Arthropoda</taxon>
        <taxon>Hexapoda</taxon>
        <taxon>Insecta</taxon>
        <taxon>Pterygota</taxon>
        <taxon>Neoptera</taxon>
        <taxon>Endopterygota</taxon>
        <taxon>Coleoptera</taxon>
        <taxon>Polyphaga</taxon>
        <taxon>Cucujiformia</taxon>
        <taxon>Tenebrionidae</taxon>
        <taxon>Zophobas</taxon>
    </lineage>
</organism>
<reference evidence="1" key="1">
    <citation type="journal article" date="2023" name="G3 (Bethesda)">
        <title>Whole genome assemblies of Zophobas morio and Tenebrio molitor.</title>
        <authorList>
            <person name="Kaur S."/>
            <person name="Stinson S.A."/>
            <person name="diCenzo G.C."/>
        </authorList>
    </citation>
    <scope>NUCLEOTIDE SEQUENCE</scope>
    <source>
        <strain evidence="1">QUZm001</strain>
    </source>
</reference>